<dbReference type="RefSeq" id="WP_046147379.1">
    <property type="nucleotide sequence ID" value="NZ_KQ033913.1"/>
</dbReference>
<reference evidence="1 2" key="1">
    <citation type="submission" date="2013-04" db="EMBL/GenBank/DDBJ databases">
        <title>The Genome Sequence of Parabacteroides goldsteinii DSM 19448.</title>
        <authorList>
            <consortium name="The Broad Institute Genomics Platform"/>
            <person name="Earl A."/>
            <person name="Ward D."/>
            <person name="Feldgarden M."/>
            <person name="Gevers D."/>
            <person name="Martens E."/>
            <person name="Sakamoto M."/>
            <person name="Benno Y."/>
            <person name="Song Y."/>
            <person name="Liu C."/>
            <person name="Lee J."/>
            <person name="Bolanos M."/>
            <person name="Vaisanen M.L."/>
            <person name="Finegold S.M."/>
            <person name="Walker B."/>
            <person name="Young S."/>
            <person name="Zeng Q."/>
            <person name="Gargeya S."/>
            <person name="Fitzgerald M."/>
            <person name="Haas B."/>
            <person name="Abouelleil A."/>
            <person name="Allen A.W."/>
            <person name="Alvarado L."/>
            <person name="Arachchi H.M."/>
            <person name="Berlin A.M."/>
            <person name="Chapman S.B."/>
            <person name="Gainer-Dewar J."/>
            <person name="Goldberg J."/>
            <person name="Griggs A."/>
            <person name="Gujja S."/>
            <person name="Hansen M."/>
            <person name="Howarth C."/>
            <person name="Imamovic A."/>
            <person name="Ireland A."/>
            <person name="Larimer J."/>
            <person name="McCowan C."/>
            <person name="Murphy C."/>
            <person name="Pearson M."/>
            <person name="Poon T.W."/>
            <person name="Priest M."/>
            <person name="Roberts A."/>
            <person name="Saif S."/>
            <person name="Shea T."/>
            <person name="Sisk P."/>
            <person name="Sykes S."/>
            <person name="Wortman J."/>
            <person name="Nusbaum C."/>
            <person name="Birren B."/>
        </authorList>
    </citation>
    <scope>NUCLEOTIDE SEQUENCE [LARGE SCALE GENOMIC DNA]</scope>
    <source>
        <strain evidence="1 2">DSM 19448</strain>
    </source>
</reference>
<dbReference type="PATRIC" id="fig|927665.4.peg.4435"/>
<dbReference type="Pfam" id="PF17170">
    <property type="entry name" value="DUF5128"/>
    <property type="match status" value="1"/>
</dbReference>
<comment type="caution">
    <text evidence="1">The sequence shown here is derived from an EMBL/GenBank/DDBJ whole genome shotgun (WGS) entry which is preliminary data.</text>
</comment>
<dbReference type="EMBL" id="AQHV01000023">
    <property type="protein sequence ID" value="KKB48093.1"/>
    <property type="molecule type" value="Genomic_DNA"/>
</dbReference>
<protein>
    <recommendedName>
        <fullName evidence="3">6-bladed beta-propeller</fullName>
    </recommendedName>
</protein>
<dbReference type="HOGENOM" id="CLU_059151_0_0_10"/>
<name>A0A0F5IRJ7_9BACT</name>
<dbReference type="STRING" id="927665.HMPREF1535_04319"/>
<proteinExistence type="predicted"/>
<sequence length="393" mass="44432">MKRICLCAVTVMLVVGLNGCKNGAKNEGPLPVLDFRADIPDREAALQDLGKVRYFRLQTPENVLLGDQMKLIPSEAGLFFIGSSTGDVIGFNKKGEMISHFNRKGQGGEEYARIRHILYDEKRQELFLDGITQMQVYGLDGTYKRSFSLPDSLQMDVIESLDENAMVFLDMKGALFVKEGETAKIDDNPEASNQPYVLMDKETGKKIERLPIVSDNRYRSMIVTTRDGRPFILLNRMRNLLSCGDGGCLISEPAADTLYQLSPDRQLKPVFTKLPLSTEKDGKIACEIRALTPNQMLVNAVFLKDEGQMKLRDELYLYNVAENSFSHVKLTNKDWQNGDMMNFVFNNNKLYCTLYPFTLLEAMEKNELGGDLLEITKTLDEDENLILMEVSLD</sequence>
<gene>
    <name evidence="1" type="ORF">HMPREF1535_04319</name>
</gene>
<organism evidence="1 2">
    <name type="scientific">Parabacteroides goldsteinii DSM 19448 = WAL 12034</name>
    <dbReference type="NCBI Taxonomy" id="927665"/>
    <lineage>
        <taxon>Bacteria</taxon>
        <taxon>Pseudomonadati</taxon>
        <taxon>Bacteroidota</taxon>
        <taxon>Bacteroidia</taxon>
        <taxon>Bacteroidales</taxon>
        <taxon>Tannerellaceae</taxon>
        <taxon>Parabacteroides</taxon>
    </lineage>
</organism>
<evidence type="ECO:0008006" key="3">
    <source>
        <dbReference type="Google" id="ProtNLM"/>
    </source>
</evidence>
<evidence type="ECO:0000313" key="2">
    <source>
        <dbReference type="Proteomes" id="UP000033047"/>
    </source>
</evidence>
<dbReference type="AlphaFoldDB" id="A0A0F5IRJ7"/>
<accession>A0A0F5IRJ7</accession>
<evidence type="ECO:0000313" key="1">
    <source>
        <dbReference type="EMBL" id="KKB48093.1"/>
    </source>
</evidence>
<dbReference type="Proteomes" id="UP000033047">
    <property type="component" value="Unassembled WGS sequence"/>
</dbReference>